<evidence type="ECO:0000256" key="5">
    <source>
        <dbReference type="ARBA" id="ARBA00023288"/>
    </source>
</evidence>
<dbReference type="PANTHER" id="PTHR43649">
    <property type="entry name" value="ARABINOSE-BINDING PROTEIN-RELATED"/>
    <property type="match status" value="1"/>
</dbReference>
<keyword evidence="8" id="KW-1185">Reference proteome</keyword>
<reference evidence="7 8" key="1">
    <citation type="submission" date="2021-03" db="EMBL/GenBank/DDBJ databases">
        <title>Genomic Encyclopedia of Type Strains, Phase IV (KMG-IV): sequencing the most valuable type-strain genomes for metagenomic binning, comparative biology and taxonomic classification.</title>
        <authorList>
            <person name="Goeker M."/>
        </authorList>
    </citation>
    <scope>NUCLEOTIDE SEQUENCE [LARGE SCALE GENOMIC DNA]</scope>
    <source>
        <strain evidence="7 8">DSM 26048</strain>
    </source>
</reference>
<dbReference type="Gene3D" id="3.40.190.10">
    <property type="entry name" value="Periplasmic binding protein-like II"/>
    <property type="match status" value="2"/>
</dbReference>
<keyword evidence="1" id="KW-1003">Cell membrane</keyword>
<evidence type="ECO:0000313" key="7">
    <source>
        <dbReference type="EMBL" id="MBP1988549.1"/>
    </source>
</evidence>
<dbReference type="EMBL" id="JAGGLB010000001">
    <property type="protein sequence ID" value="MBP1988549.1"/>
    <property type="molecule type" value="Genomic_DNA"/>
</dbReference>
<proteinExistence type="predicted"/>
<evidence type="ECO:0000256" key="4">
    <source>
        <dbReference type="ARBA" id="ARBA00023139"/>
    </source>
</evidence>
<sequence length="520" mass="59622">MLPDCLSGRCAPHSLRKMMIFMLVSLLVVLAGCSGKEAAPQESSKAETEEGTSKPAPVTLSMLVNAQANWSYSKDKPIWKAITEKTNVTINGQMPPGDNYNEALNLTIASGEMPDLMYMFDFAVANRYGQQGALVNILDYLDLMPNFQKWLEQYPEIKERYLSTEGEMFMFPNQGFGETERIIWLYREDIFRKNGLEIPESYEELYSVLKKLKQLYPDSYPFASRAGFNTLSRMAPQFDTSNGAYYDFDKDEWRYGPIEENYKKLVVFMNTLYKEGLIAPDWLSANNKKWEDSIANDKAFVFLDYMVMDYYNSPLRKDNPEFNMLFMPPPAGFPGAPRQNLNQNVVDLGMTVASTSSKIKEAMKYMDFFYTEEGRELSSWGIKGVTYDVVDGKKKFLEQFKTLSDLREKPGLLNSGTYTWIDYDSSLSISAKETQDAYVEARKYDSKLQPKPAYTDKENDVINSVGLTIQKHLEESITKFILGDRNISEWDQYVNEMNKLGVDQILAINKEAYGRVQQLK</sequence>
<dbReference type="Proteomes" id="UP001519287">
    <property type="component" value="Unassembled WGS sequence"/>
</dbReference>
<name>A0ABS4ILY2_9BACL</name>
<keyword evidence="3" id="KW-0472">Membrane</keyword>
<comment type="caution">
    <text evidence="7">The sequence shown here is derived from an EMBL/GenBank/DDBJ whole genome shotgun (WGS) entry which is preliminary data.</text>
</comment>
<dbReference type="Pfam" id="PF01547">
    <property type="entry name" value="SBP_bac_1"/>
    <property type="match status" value="1"/>
</dbReference>
<evidence type="ECO:0000256" key="3">
    <source>
        <dbReference type="ARBA" id="ARBA00023136"/>
    </source>
</evidence>
<dbReference type="PANTHER" id="PTHR43649:SF33">
    <property type="entry name" value="POLYGALACTURONAN_RHAMNOGALACTURONAN-BINDING PROTEIN YTCQ"/>
    <property type="match status" value="1"/>
</dbReference>
<protein>
    <submittedName>
        <fullName evidence="7">Aldouronate transport system substrate-binding protein</fullName>
    </submittedName>
</protein>
<evidence type="ECO:0000256" key="2">
    <source>
        <dbReference type="ARBA" id="ARBA00022729"/>
    </source>
</evidence>
<feature type="region of interest" description="Disordered" evidence="6">
    <location>
        <begin position="38"/>
        <end position="57"/>
    </location>
</feature>
<keyword evidence="2" id="KW-0732">Signal</keyword>
<gene>
    <name evidence="7" type="ORF">J2Z66_000144</name>
</gene>
<dbReference type="RefSeq" id="WP_209968596.1">
    <property type="nucleotide sequence ID" value="NZ_JAGGLB010000001.1"/>
</dbReference>
<dbReference type="InterPro" id="IPR006059">
    <property type="entry name" value="SBP"/>
</dbReference>
<dbReference type="InterPro" id="IPR050490">
    <property type="entry name" value="Bact_solute-bd_prot1"/>
</dbReference>
<evidence type="ECO:0000313" key="8">
    <source>
        <dbReference type="Proteomes" id="UP001519287"/>
    </source>
</evidence>
<dbReference type="SUPFAM" id="SSF53850">
    <property type="entry name" value="Periplasmic binding protein-like II"/>
    <property type="match status" value="1"/>
</dbReference>
<organism evidence="7 8">
    <name type="scientific">Paenibacillus eucommiae</name>
    <dbReference type="NCBI Taxonomy" id="1355755"/>
    <lineage>
        <taxon>Bacteria</taxon>
        <taxon>Bacillati</taxon>
        <taxon>Bacillota</taxon>
        <taxon>Bacilli</taxon>
        <taxon>Bacillales</taxon>
        <taxon>Paenibacillaceae</taxon>
        <taxon>Paenibacillus</taxon>
    </lineage>
</organism>
<accession>A0ABS4ILY2</accession>
<evidence type="ECO:0000256" key="6">
    <source>
        <dbReference type="SAM" id="MobiDB-lite"/>
    </source>
</evidence>
<keyword evidence="5" id="KW-0449">Lipoprotein</keyword>
<keyword evidence="4" id="KW-0564">Palmitate</keyword>
<evidence type="ECO:0000256" key="1">
    <source>
        <dbReference type="ARBA" id="ARBA00022475"/>
    </source>
</evidence>